<dbReference type="EMBL" id="JACRSR010000003">
    <property type="protein sequence ID" value="MBC8531800.1"/>
    <property type="molecule type" value="Genomic_DNA"/>
</dbReference>
<organism evidence="1 2">
    <name type="scientific">Gehongia tenuis</name>
    <dbReference type="NCBI Taxonomy" id="2763655"/>
    <lineage>
        <taxon>Bacteria</taxon>
        <taxon>Bacillati</taxon>
        <taxon>Bacillota</taxon>
        <taxon>Clostridia</taxon>
        <taxon>Christensenellales</taxon>
        <taxon>Christensenellaceae</taxon>
        <taxon>Gehongia</taxon>
    </lineage>
</organism>
<comment type="caution">
    <text evidence="1">The sequence shown here is derived from an EMBL/GenBank/DDBJ whole genome shotgun (WGS) entry which is preliminary data.</text>
</comment>
<keyword evidence="2" id="KW-1185">Reference proteome</keyword>
<proteinExistence type="predicted"/>
<protein>
    <submittedName>
        <fullName evidence="1">Uncharacterized protein</fullName>
    </submittedName>
</protein>
<name>A0A926HQJ5_9FIRM</name>
<sequence>MGKQNDLTIAVNAQLQIPKESAERCMRILEMYLRDNPHLVMLGGGEKPDRSDFRLWIEQRGD</sequence>
<dbReference type="RefSeq" id="WP_249316437.1">
    <property type="nucleotide sequence ID" value="NZ_JACRSR010000003.1"/>
</dbReference>
<dbReference type="Proteomes" id="UP000623172">
    <property type="component" value="Unassembled WGS sequence"/>
</dbReference>
<accession>A0A926HQJ5</accession>
<evidence type="ECO:0000313" key="1">
    <source>
        <dbReference type="EMBL" id="MBC8531800.1"/>
    </source>
</evidence>
<gene>
    <name evidence="1" type="ORF">H8696_08070</name>
</gene>
<evidence type="ECO:0000313" key="2">
    <source>
        <dbReference type="Proteomes" id="UP000623172"/>
    </source>
</evidence>
<dbReference type="AlphaFoldDB" id="A0A926HQJ5"/>
<reference evidence="1" key="1">
    <citation type="submission" date="2020-08" db="EMBL/GenBank/DDBJ databases">
        <title>Genome public.</title>
        <authorList>
            <person name="Liu C."/>
            <person name="Sun Q."/>
        </authorList>
    </citation>
    <scope>NUCLEOTIDE SEQUENCE</scope>
    <source>
        <strain evidence="1">NSJ-53</strain>
    </source>
</reference>